<evidence type="ECO:0000313" key="7">
    <source>
        <dbReference type="EMBL" id="BBT16182.1"/>
    </source>
</evidence>
<protein>
    <submittedName>
        <fullName evidence="8">Chemotactic transduction protein ChpE</fullName>
    </submittedName>
</protein>
<comment type="subcellular location">
    <subcellularLocation>
        <location evidence="1">Cell membrane</location>
        <topology evidence="1">Multi-pass membrane protein</topology>
    </subcellularLocation>
</comment>
<evidence type="ECO:0000256" key="5">
    <source>
        <dbReference type="ARBA" id="ARBA00023136"/>
    </source>
</evidence>
<evidence type="ECO:0000256" key="3">
    <source>
        <dbReference type="ARBA" id="ARBA00022692"/>
    </source>
</evidence>
<keyword evidence="3 6" id="KW-0812">Transmembrane</keyword>
<keyword evidence="4 6" id="KW-1133">Transmembrane helix</keyword>
<sequence length="204" mass="21117">MSMVFISAFLFGVAFCLSPGAVLAETLRRGLLHGFRPALMVQVGSLAGDALWALLGLAGLTLLLAQDAVRVPLTLACAAYLAWLGWRSLGDAWRLPEADDEAAPAADRGALLTGAAISLTNPKNIVYWGALGSALAGIVGEAPSLAQTATFFAGFMTASVACCFLCAGLVAWLRRNASAFWQRASHGLCGVLLLGLAALALRGL</sequence>
<feature type="transmembrane region" description="Helical" evidence="6">
    <location>
        <begin position="40"/>
        <end position="64"/>
    </location>
</feature>
<reference evidence="7 10" key="1">
    <citation type="submission" date="2019-12" db="EMBL/GenBank/DDBJ databases">
        <title>complete genome sequences of Pseudomonas otitidis str. WP8-S17-CRE-03 isolated from wastewater treatment plant effluent.</title>
        <authorList>
            <person name="Sekizuka T."/>
            <person name="Itokawa K."/>
            <person name="Yatsu K."/>
            <person name="Inamine Y."/>
            <person name="Kuroda M."/>
        </authorList>
    </citation>
    <scope>NUCLEOTIDE SEQUENCE [LARGE SCALE GENOMIC DNA]</scope>
    <source>
        <strain evidence="7 10">WP8-S17-CRE-03</strain>
    </source>
</reference>
<evidence type="ECO:0000313" key="9">
    <source>
        <dbReference type="Proteomes" id="UP000501237"/>
    </source>
</evidence>
<dbReference type="PANTHER" id="PTHR30086:SF20">
    <property type="entry name" value="ARGININE EXPORTER PROTEIN ARGO-RELATED"/>
    <property type="match status" value="1"/>
</dbReference>
<dbReference type="Pfam" id="PF01810">
    <property type="entry name" value="LysE"/>
    <property type="match status" value="1"/>
</dbReference>
<reference evidence="8 9" key="2">
    <citation type="journal article" date="2020" name="Microbiol. Resour. Announc.">
        <title>Complete genome sequence of Pseudomonas otitidis strain MrB4, isolated from Lake Biwa in Japan.</title>
        <authorList>
            <person name="Miyazaki K."/>
            <person name="Hase E."/>
            <person name="Maruya T."/>
        </authorList>
    </citation>
    <scope>NUCLEOTIDE SEQUENCE [LARGE SCALE GENOMIC DNA]</scope>
    <source>
        <strain evidence="8 9">MrB4</strain>
    </source>
</reference>
<dbReference type="Proteomes" id="UP000515591">
    <property type="component" value="Chromosome"/>
</dbReference>
<feature type="transmembrane region" description="Helical" evidence="6">
    <location>
        <begin position="125"/>
        <end position="142"/>
    </location>
</feature>
<dbReference type="PANTHER" id="PTHR30086">
    <property type="entry name" value="ARGININE EXPORTER PROTEIN ARGO"/>
    <property type="match status" value="1"/>
</dbReference>
<feature type="transmembrane region" description="Helical" evidence="6">
    <location>
        <begin position="184"/>
        <end position="201"/>
    </location>
</feature>
<accession>A0A679GIN1</accession>
<proteinExistence type="predicted"/>
<dbReference type="InterPro" id="IPR001123">
    <property type="entry name" value="LeuE-type"/>
</dbReference>
<evidence type="ECO:0000256" key="4">
    <source>
        <dbReference type="ARBA" id="ARBA00022989"/>
    </source>
</evidence>
<dbReference type="Proteomes" id="UP000501237">
    <property type="component" value="Chromosome"/>
</dbReference>
<keyword evidence="5 6" id="KW-0472">Membrane</keyword>
<gene>
    <name evidence="8" type="primary">chpE</name>
    <name evidence="8" type="ORF">PtoMrB4_22250</name>
    <name evidence="7" type="ORF">WP8S17C03_22310</name>
</gene>
<dbReference type="EMBL" id="AP022642">
    <property type="protein sequence ID" value="BCA28248.1"/>
    <property type="molecule type" value="Genomic_DNA"/>
</dbReference>
<dbReference type="GO" id="GO:0005886">
    <property type="term" value="C:plasma membrane"/>
    <property type="evidence" value="ECO:0007669"/>
    <property type="project" value="UniProtKB-SubCell"/>
</dbReference>
<keyword evidence="2" id="KW-1003">Cell membrane</keyword>
<organism evidence="8 9">
    <name type="scientific">Metapseudomonas otitidis</name>
    <dbReference type="NCBI Taxonomy" id="319939"/>
    <lineage>
        <taxon>Bacteria</taxon>
        <taxon>Pseudomonadati</taxon>
        <taxon>Pseudomonadota</taxon>
        <taxon>Gammaproteobacteria</taxon>
        <taxon>Pseudomonadales</taxon>
        <taxon>Pseudomonadaceae</taxon>
        <taxon>Metapseudomonas</taxon>
    </lineage>
</organism>
<evidence type="ECO:0000256" key="2">
    <source>
        <dbReference type="ARBA" id="ARBA00022475"/>
    </source>
</evidence>
<dbReference type="RefSeq" id="WP_172433284.1">
    <property type="nucleotide sequence ID" value="NZ_AP022213.1"/>
</dbReference>
<evidence type="ECO:0000313" key="10">
    <source>
        <dbReference type="Proteomes" id="UP000515591"/>
    </source>
</evidence>
<evidence type="ECO:0000256" key="6">
    <source>
        <dbReference type="SAM" id="Phobius"/>
    </source>
</evidence>
<feature type="transmembrane region" description="Helical" evidence="6">
    <location>
        <begin position="149"/>
        <end position="172"/>
    </location>
</feature>
<dbReference type="EMBL" id="AP022213">
    <property type="protein sequence ID" value="BBT16182.1"/>
    <property type="molecule type" value="Genomic_DNA"/>
</dbReference>
<evidence type="ECO:0000313" key="8">
    <source>
        <dbReference type="EMBL" id="BCA28248.1"/>
    </source>
</evidence>
<dbReference type="KEGG" id="poj:PtoMrB4_22250"/>
<name>A0A679GIN1_9GAMM</name>
<evidence type="ECO:0000256" key="1">
    <source>
        <dbReference type="ARBA" id="ARBA00004651"/>
    </source>
</evidence>
<dbReference type="GeneID" id="57397445"/>
<dbReference type="GO" id="GO:0015171">
    <property type="term" value="F:amino acid transmembrane transporter activity"/>
    <property type="evidence" value="ECO:0007669"/>
    <property type="project" value="TreeGrafter"/>
</dbReference>
<dbReference type="AlphaFoldDB" id="A0A679GIN1"/>